<dbReference type="Proteomes" id="UP000069850">
    <property type="component" value="Chromosome 1"/>
</dbReference>
<dbReference type="RefSeq" id="WP_157203604.1">
    <property type="nucleotide sequence ID" value="NZ_DAIMMY010000044.1"/>
</dbReference>
<name>A0A0X3BGP2_9EURY</name>
<dbReference type="EMBL" id="LT158599">
    <property type="protein sequence ID" value="CVK31317.1"/>
    <property type="molecule type" value="Genomic_DNA"/>
</dbReference>
<proteinExistence type="predicted"/>
<dbReference type="GeneID" id="43321655"/>
<dbReference type="AlphaFoldDB" id="A0A0X3BGP2"/>
<dbReference type="EMBL" id="JABMJE010000008">
    <property type="protein sequence ID" value="NQS77315.1"/>
    <property type="molecule type" value="Genomic_DNA"/>
</dbReference>
<protein>
    <submittedName>
        <fullName evidence="1">Uncharacterized protein</fullName>
    </submittedName>
</protein>
<dbReference type="Proteomes" id="UP000737555">
    <property type="component" value="Unassembled WGS sequence"/>
</dbReference>
<reference evidence="2" key="2">
    <citation type="submission" date="2020-05" db="EMBL/GenBank/DDBJ databases">
        <title>The first insight into the ecology of ammonia-tolerant syntrophic propionate oxidizing bacteria.</title>
        <authorList>
            <person name="Singh A."/>
            <person name="Schnurer A."/>
            <person name="Westerholm M."/>
        </authorList>
    </citation>
    <scope>NUCLEOTIDE SEQUENCE</scope>
    <source>
        <strain evidence="2">MAG54</strain>
    </source>
</reference>
<reference evidence="1 3" key="1">
    <citation type="submission" date="2016-01" db="EMBL/GenBank/DDBJ databases">
        <authorList>
            <person name="Manzoor S."/>
        </authorList>
    </citation>
    <scope>NUCLEOTIDE SEQUENCE [LARGE SCALE GENOMIC DNA]</scope>
    <source>
        <strain evidence="1">Methanoculleus sp MAB1</strain>
    </source>
</reference>
<organism evidence="1 3">
    <name type="scientific">Methanoculleus bourgensis</name>
    <dbReference type="NCBI Taxonomy" id="83986"/>
    <lineage>
        <taxon>Archaea</taxon>
        <taxon>Methanobacteriati</taxon>
        <taxon>Methanobacteriota</taxon>
        <taxon>Stenosarchaea group</taxon>
        <taxon>Methanomicrobia</taxon>
        <taxon>Methanomicrobiales</taxon>
        <taxon>Methanomicrobiaceae</taxon>
        <taxon>Methanoculleus</taxon>
    </lineage>
</organism>
<dbReference type="KEGG" id="mema:MMAB1_0100"/>
<evidence type="ECO:0000313" key="2">
    <source>
        <dbReference type="EMBL" id="NQS77315.1"/>
    </source>
</evidence>
<accession>A0A0X3BGP2</accession>
<evidence type="ECO:0000313" key="1">
    <source>
        <dbReference type="EMBL" id="CVK31317.1"/>
    </source>
</evidence>
<evidence type="ECO:0000313" key="3">
    <source>
        <dbReference type="Proteomes" id="UP000069850"/>
    </source>
</evidence>
<gene>
    <name evidence="2" type="ORF">HQQ74_01130</name>
    <name evidence="1" type="ORF">MMAB1_0100</name>
</gene>
<sequence>MQQLSIQAVAAVLLIVLAGIAPAAGIETAPNRNPDVGDRPIFWTYV</sequence>